<dbReference type="AlphaFoldDB" id="D7FQN9"/>
<dbReference type="SUPFAM" id="SSF52540">
    <property type="entry name" value="P-loop containing nucleoside triphosphate hydrolases"/>
    <property type="match status" value="1"/>
</dbReference>
<gene>
    <name evidence="2" type="ORF">Esi_0205_0051</name>
</gene>
<name>D7FQN9_ECTSI</name>
<protein>
    <submittedName>
        <fullName evidence="2">Uncharacterized protein</fullName>
    </submittedName>
</protein>
<evidence type="ECO:0000313" key="3">
    <source>
        <dbReference type="Proteomes" id="UP000002630"/>
    </source>
</evidence>
<evidence type="ECO:0000256" key="1">
    <source>
        <dbReference type="SAM" id="MobiDB-lite"/>
    </source>
</evidence>
<dbReference type="Proteomes" id="UP000002630">
    <property type="component" value="Unassembled WGS sequence"/>
</dbReference>
<dbReference type="OrthoDB" id="185150at2759"/>
<feature type="region of interest" description="Disordered" evidence="1">
    <location>
        <begin position="422"/>
        <end position="443"/>
    </location>
</feature>
<dbReference type="Gene3D" id="3.40.50.300">
    <property type="entry name" value="P-loop containing nucleotide triphosphate hydrolases"/>
    <property type="match status" value="1"/>
</dbReference>
<feature type="compositionally biased region" description="Basic and acidic residues" evidence="1">
    <location>
        <begin position="424"/>
        <end position="433"/>
    </location>
</feature>
<sequence>MARASTAAVSSPHATSYRWCYVEQVDQAAPLAGRSNGWRYLGPGGITYRRQAVFGTGFRVRISFPSSPGPGYRWFNSHPLGGDPNLYNFQTWARTVLQGGMVHPRDAEAWRTAFVEVEGGGLGQLVVSAADESWRVIFCWASAGREIEVDTQGIPISLVNLQVRSGLDSQSPFFRQLNIATFGHRVVRYAPITAFGKKWQKQLPGACLAVLVAEVWRDSQVYLLKKPKERRRFGFRDVDPTGAFMISSRGGRPKKGAPVHNKNALDGGNYFRNLYSILLERDIGEVEFDTWVSGDAEPPALTLLHLEKWLHMTNASVVVWSHRGTGANILGPSDGKTNLQLPTLHVGVREGHVYRLVLEGPWGDRFGSSLDVAIDHSVRTYRKFRRISEMTVEEQEPDTTGFVTKTFSCVADIVSDIMAINETGGDHNRQPVEKRKHGRKVSESKTWYAPPGTALDELMLHLHLAGVSCEAHGVIIRTWCSASMGGLDPDDFEPDQATRLIELHNALGLKFHRGVLDFRVSRQYSQSLLALLEVCWRGPIVGAEDASGSSYGREDWQCDINGAHTAALMNMETVPVFGHMDEVEEFDGHNIEDWTLYIIKLDALERTWYRDGFWALGALILDETRLRVLEARNALELCGASDFSFQCDAVFFRGCSSVQEKMRLRFNQLFSGNDKTPGTLKFEPALKNPLCGERRVFEGIVVKLSLDALPPAMRKIPCPLKPRLLVIPLWDGVGTGFSSMEEAHSAWRRLGKNTKRNMWPEICEAESPSKLENLLRGSLSRQGSRIVCAVTGEHGGAGKSYCAFNAAKNIFKTGLVVTPTNSLRTSFTNLPTGWNVKTADHQLGFYLGDDSHVKKTAGSIRALKVDVIIIEEAAYMPLRTLSMVLAAAHSSGTHVIGTYDTHQLQPVCESSGMSISRDNVNRKFILEKAFPTCFHVFARKRDKTVDEQVEMDDGLLHILAAGNDSHEAQTRAIERFGGGCLDDPSPSDFHLAYTRDCARFYAFRGLLGCNESGGWDVLGHKTVVGAQYRDLGNLGRVHKNHNYNIIRSSGDTVVVASAFDGAASLQETSLCRAEAENLFDPSGACTVHAVQGRTVEGRLIIHQARHPYADVYWIYTAISRATGPSNVRVIDDIHRSKSDMSDRERASWISGKVSSYIYADVAAERLGSDEGGQYREALVQELQRSYGGRCNLCNHDLVWAVYSERQPTLDRLDCALPHTIDNVDVKCLKCNRARGSLGRGKSKKRKTS</sequence>
<evidence type="ECO:0000313" key="2">
    <source>
        <dbReference type="EMBL" id="CBJ30634.1"/>
    </source>
</evidence>
<organism evidence="2 3">
    <name type="scientific">Ectocarpus siliculosus</name>
    <name type="common">Brown alga</name>
    <name type="synonym">Conferva siliculosa</name>
    <dbReference type="NCBI Taxonomy" id="2880"/>
    <lineage>
        <taxon>Eukaryota</taxon>
        <taxon>Sar</taxon>
        <taxon>Stramenopiles</taxon>
        <taxon>Ochrophyta</taxon>
        <taxon>PX clade</taxon>
        <taxon>Phaeophyceae</taxon>
        <taxon>Ectocarpales</taxon>
        <taxon>Ectocarpaceae</taxon>
        <taxon>Ectocarpus</taxon>
    </lineage>
</organism>
<dbReference type="InParanoid" id="D7FQN9"/>
<dbReference type="InterPro" id="IPR027417">
    <property type="entry name" value="P-loop_NTPase"/>
</dbReference>
<keyword evidence="3" id="KW-1185">Reference proteome</keyword>
<accession>D7FQN9</accession>
<dbReference type="eggNOG" id="ENOG502SAKM">
    <property type="taxonomic scope" value="Eukaryota"/>
</dbReference>
<reference evidence="2 3" key="1">
    <citation type="journal article" date="2010" name="Nature">
        <title>The Ectocarpus genome and the independent evolution of multicellularity in brown algae.</title>
        <authorList>
            <person name="Cock J.M."/>
            <person name="Sterck L."/>
            <person name="Rouze P."/>
            <person name="Scornet D."/>
            <person name="Allen A.E."/>
            <person name="Amoutzias G."/>
            <person name="Anthouard V."/>
            <person name="Artiguenave F."/>
            <person name="Aury J.M."/>
            <person name="Badger J.H."/>
            <person name="Beszteri B."/>
            <person name="Billiau K."/>
            <person name="Bonnet E."/>
            <person name="Bothwell J.H."/>
            <person name="Bowler C."/>
            <person name="Boyen C."/>
            <person name="Brownlee C."/>
            <person name="Carrano C.J."/>
            <person name="Charrier B."/>
            <person name="Cho G.Y."/>
            <person name="Coelho S.M."/>
            <person name="Collen J."/>
            <person name="Corre E."/>
            <person name="Da Silva C."/>
            <person name="Delage L."/>
            <person name="Delaroque N."/>
            <person name="Dittami S.M."/>
            <person name="Doulbeau S."/>
            <person name="Elias M."/>
            <person name="Farnham G."/>
            <person name="Gachon C.M."/>
            <person name="Gschloessl B."/>
            <person name="Heesch S."/>
            <person name="Jabbari K."/>
            <person name="Jubin C."/>
            <person name="Kawai H."/>
            <person name="Kimura K."/>
            <person name="Kloareg B."/>
            <person name="Kupper F.C."/>
            <person name="Lang D."/>
            <person name="Le Bail A."/>
            <person name="Leblanc C."/>
            <person name="Lerouge P."/>
            <person name="Lohr M."/>
            <person name="Lopez P.J."/>
            <person name="Martens C."/>
            <person name="Maumus F."/>
            <person name="Michel G."/>
            <person name="Miranda-Saavedra D."/>
            <person name="Morales J."/>
            <person name="Moreau H."/>
            <person name="Motomura T."/>
            <person name="Nagasato C."/>
            <person name="Napoli C.A."/>
            <person name="Nelson D.R."/>
            <person name="Nyvall-Collen P."/>
            <person name="Peters A.F."/>
            <person name="Pommier C."/>
            <person name="Potin P."/>
            <person name="Poulain J."/>
            <person name="Quesneville H."/>
            <person name="Read B."/>
            <person name="Rensing S.A."/>
            <person name="Ritter A."/>
            <person name="Rousvoal S."/>
            <person name="Samanta M."/>
            <person name="Samson G."/>
            <person name="Schroeder D.C."/>
            <person name="Segurens B."/>
            <person name="Strittmatter M."/>
            <person name="Tonon T."/>
            <person name="Tregear J.W."/>
            <person name="Valentin K."/>
            <person name="von Dassow P."/>
            <person name="Yamagishi T."/>
            <person name="Van de Peer Y."/>
            <person name="Wincker P."/>
        </authorList>
    </citation>
    <scope>NUCLEOTIDE SEQUENCE [LARGE SCALE GENOMIC DNA]</scope>
    <source>
        <strain evidence="3">Ec32 / CCAP1310/4</strain>
    </source>
</reference>
<dbReference type="EMBL" id="FN649760">
    <property type="protein sequence ID" value="CBJ30634.1"/>
    <property type="molecule type" value="Genomic_DNA"/>
</dbReference>
<proteinExistence type="predicted"/>